<dbReference type="GO" id="GO:0046872">
    <property type="term" value="F:metal ion binding"/>
    <property type="evidence" value="ECO:0007669"/>
    <property type="project" value="UniProtKB-KW"/>
</dbReference>
<evidence type="ECO:0000256" key="1">
    <source>
        <dbReference type="ARBA" id="ARBA00022723"/>
    </source>
</evidence>
<keyword evidence="7" id="KW-1185">Reference proteome</keyword>
<keyword evidence="3 4" id="KW-0067">ATP-binding</keyword>
<dbReference type="AlphaFoldDB" id="A0A7H0I7U6"/>
<dbReference type="Gene3D" id="3.30.470.20">
    <property type="entry name" value="ATP-grasp fold, B domain"/>
    <property type="match status" value="1"/>
</dbReference>
<dbReference type="NCBIfam" id="TIGR00768">
    <property type="entry name" value="rimK_fam"/>
    <property type="match status" value="1"/>
</dbReference>
<evidence type="ECO:0000259" key="5">
    <source>
        <dbReference type="PROSITE" id="PS50975"/>
    </source>
</evidence>
<dbReference type="PANTHER" id="PTHR21621">
    <property type="entry name" value="RIBOSOMAL PROTEIN S6 MODIFICATION PROTEIN"/>
    <property type="match status" value="1"/>
</dbReference>
<dbReference type="PANTHER" id="PTHR21621:SF0">
    <property type="entry name" value="BETA-CITRYLGLUTAMATE SYNTHASE B-RELATED"/>
    <property type="match status" value="1"/>
</dbReference>
<organism evidence="6 7">
    <name type="scientific">Streptomyces roseirectus</name>
    <dbReference type="NCBI Taxonomy" id="2768066"/>
    <lineage>
        <taxon>Bacteria</taxon>
        <taxon>Bacillati</taxon>
        <taxon>Actinomycetota</taxon>
        <taxon>Actinomycetes</taxon>
        <taxon>Kitasatosporales</taxon>
        <taxon>Streptomycetaceae</taxon>
        <taxon>Streptomyces</taxon>
    </lineage>
</organism>
<dbReference type="Gene3D" id="3.40.50.20">
    <property type="match status" value="1"/>
</dbReference>
<keyword evidence="1" id="KW-0479">Metal-binding</keyword>
<keyword evidence="6" id="KW-0436">Ligase</keyword>
<dbReference type="RefSeq" id="WP_187745901.1">
    <property type="nucleotide sequence ID" value="NZ_CP060828.1"/>
</dbReference>
<feature type="domain" description="ATP-grasp" evidence="5">
    <location>
        <begin position="114"/>
        <end position="298"/>
    </location>
</feature>
<protein>
    <submittedName>
        <fullName evidence="6">RimK family alpha-L-glutamate ligase</fullName>
    </submittedName>
</protein>
<evidence type="ECO:0000313" key="7">
    <source>
        <dbReference type="Proteomes" id="UP000516052"/>
    </source>
</evidence>
<dbReference type="Proteomes" id="UP000516052">
    <property type="component" value="Chromosome"/>
</dbReference>
<dbReference type="PROSITE" id="PS50975">
    <property type="entry name" value="ATP_GRASP"/>
    <property type="match status" value="1"/>
</dbReference>
<gene>
    <name evidence="6" type="ORF">IAG44_04935</name>
</gene>
<proteinExistence type="predicted"/>
<evidence type="ECO:0000313" key="6">
    <source>
        <dbReference type="EMBL" id="QNP68862.1"/>
    </source>
</evidence>
<dbReference type="InterPro" id="IPR004666">
    <property type="entry name" value="Rp_bS6_RimK/Lys_biosynth_LsyX"/>
</dbReference>
<dbReference type="KEGG" id="sroi:IAG44_04935"/>
<dbReference type="InterPro" id="IPR011761">
    <property type="entry name" value="ATP-grasp"/>
</dbReference>
<sequence length="300" mass="32626">MKDVWLLLGPGAEEQNATGELVTAFPRFFSDRGDRAEVRRTAELLPGVRGGRLELRGLDGEPVEVPRVVYARLSTPTLSTDREITLLRHLELMGAVLVNPVRAFLTCVNKFWQLQELARAGLPVKDTTTYVDAPWASVIDAGVPEPCVVKRVRGNKGQGVFLVSSAALLRDLDGSLRDGCPYVFQTYEEYSRGRDLRVVVVDGRPVASVVRRARRDTFKANISQGGEVSVCTGRFPDAEKLAVRAAAAVGADVAGVDLLFTPDGTFTVCEVNANMGWRPEMTEVTPAVLAACAARLDARE</sequence>
<dbReference type="EMBL" id="CP060828">
    <property type="protein sequence ID" value="QNP68862.1"/>
    <property type="molecule type" value="Genomic_DNA"/>
</dbReference>
<dbReference type="InterPro" id="IPR013651">
    <property type="entry name" value="ATP-grasp_RimK-type"/>
</dbReference>
<reference evidence="6 7" key="1">
    <citation type="submission" date="2020-08" db="EMBL/GenBank/DDBJ databases">
        <title>A novel species.</title>
        <authorList>
            <person name="Gao J."/>
        </authorList>
    </citation>
    <scope>NUCLEOTIDE SEQUENCE [LARGE SCALE GENOMIC DNA]</scope>
    <source>
        <strain evidence="6 7">CRXT-G-22</strain>
    </source>
</reference>
<dbReference type="Pfam" id="PF08443">
    <property type="entry name" value="RimK"/>
    <property type="match status" value="1"/>
</dbReference>
<dbReference type="GO" id="GO:0072590">
    <property type="term" value="F:N-acetyl-L-aspartate-L-glutamate ligase activity"/>
    <property type="evidence" value="ECO:0007669"/>
    <property type="project" value="TreeGrafter"/>
</dbReference>
<keyword evidence="2 4" id="KW-0547">Nucleotide-binding</keyword>
<dbReference type="GO" id="GO:0005737">
    <property type="term" value="C:cytoplasm"/>
    <property type="evidence" value="ECO:0007669"/>
    <property type="project" value="TreeGrafter"/>
</dbReference>
<evidence type="ECO:0000256" key="3">
    <source>
        <dbReference type="ARBA" id="ARBA00022840"/>
    </source>
</evidence>
<dbReference type="SUPFAM" id="SSF56059">
    <property type="entry name" value="Glutathione synthetase ATP-binding domain-like"/>
    <property type="match status" value="1"/>
</dbReference>
<name>A0A7H0I7U6_9ACTN</name>
<evidence type="ECO:0000256" key="2">
    <source>
        <dbReference type="ARBA" id="ARBA00022741"/>
    </source>
</evidence>
<evidence type="ECO:0000256" key="4">
    <source>
        <dbReference type="PROSITE-ProRule" id="PRU00409"/>
    </source>
</evidence>
<accession>A0A7H0I7U6</accession>
<dbReference type="GO" id="GO:0005524">
    <property type="term" value="F:ATP binding"/>
    <property type="evidence" value="ECO:0007669"/>
    <property type="project" value="UniProtKB-UniRule"/>
</dbReference>